<keyword evidence="5" id="KW-1185">Reference proteome</keyword>
<dbReference type="SUPFAM" id="SSF53474">
    <property type="entry name" value="alpha/beta-Hydrolases"/>
    <property type="match status" value="1"/>
</dbReference>
<proteinExistence type="predicted"/>
<dbReference type="Pfam" id="PF07859">
    <property type="entry name" value="Abhydrolase_3"/>
    <property type="match status" value="1"/>
</dbReference>
<dbReference type="Proteomes" id="UP001221757">
    <property type="component" value="Unassembled WGS sequence"/>
</dbReference>
<dbReference type="InterPro" id="IPR013094">
    <property type="entry name" value="AB_hydrolase_3"/>
</dbReference>
<reference evidence="4" key="1">
    <citation type="submission" date="2023-03" db="EMBL/GenBank/DDBJ databases">
        <title>Massive genome expansion in bonnet fungi (Mycena s.s.) driven by repeated elements and novel gene families across ecological guilds.</title>
        <authorList>
            <consortium name="Lawrence Berkeley National Laboratory"/>
            <person name="Harder C.B."/>
            <person name="Miyauchi S."/>
            <person name="Viragh M."/>
            <person name="Kuo A."/>
            <person name="Thoen E."/>
            <person name="Andreopoulos B."/>
            <person name="Lu D."/>
            <person name="Skrede I."/>
            <person name="Drula E."/>
            <person name="Henrissat B."/>
            <person name="Morin E."/>
            <person name="Kohler A."/>
            <person name="Barry K."/>
            <person name="LaButti K."/>
            <person name="Morin E."/>
            <person name="Salamov A."/>
            <person name="Lipzen A."/>
            <person name="Mereny Z."/>
            <person name="Hegedus B."/>
            <person name="Baldrian P."/>
            <person name="Stursova M."/>
            <person name="Weitz H."/>
            <person name="Taylor A."/>
            <person name="Grigoriev I.V."/>
            <person name="Nagy L.G."/>
            <person name="Martin F."/>
            <person name="Kauserud H."/>
        </authorList>
    </citation>
    <scope>NUCLEOTIDE SEQUENCE</scope>
    <source>
        <strain evidence="4">CBHHK067</strain>
    </source>
</reference>
<comment type="caution">
    <text evidence="4">The sequence shown here is derived from an EMBL/GenBank/DDBJ whole genome shotgun (WGS) entry which is preliminary data.</text>
</comment>
<feature type="compositionally biased region" description="Basic and acidic residues" evidence="2">
    <location>
        <begin position="205"/>
        <end position="225"/>
    </location>
</feature>
<evidence type="ECO:0000259" key="3">
    <source>
        <dbReference type="Pfam" id="PF07859"/>
    </source>
</evidence>
<dbReference type="AlphaFoldDB" id="A0AAD7CPH1"/>
<accession>A0AAD7CPH1</accession>
<feature type="domain" description="Alpha/beta hydrolase fold-3" evidence="3">
    <location>
        <begin position="19"/>
        <end position="173"/>
    </location>
</feature>
<dbReference type="GO" id="GO:0016787">
    <property type="term" value="F:hydrolase activity"/>
    <property type="evidence" value="ECO:0007669"/>
    <property type="project" value="UniProtKB-KW"/>
</dbReference>
<evidence type="ECO:0000256" key="1">
    <source>
        <dbReference type="ARBA" id="ARBA00022801"/>
    </source>
</evidence>
<dbReference type="PANTHER" id="PTHR48081">
    <property type="entry name" value="AB HYDROLASE SUPERFAMILY PROTEIN C4A8.06C"/>
    <property type="match status" value="1"/>
</dbReference>
<evidence type="ECO:0000313" key="5">
    <source>
        <dbReference type="Proteomes" id="UP001221757"/>
    </source>
</evidence>
<sequence length="267" mass="28724">MDELTQPVCKNCKQLRAVHTPDKGFVIGGSSAGANLAAAVAPRSLKDPFFEQRKLTGHILQNTGTCPPCRISSRNRNAPTLGKDLMDFYYGTRRPSQLSDCLRRLTESECLKGPPADPDVFLLLADHTGLPPAYIQVCGLDPMRDEGLLYERLLRELGIPAKLNIYPGVPHGFKIMFPGITAAKKWEVDLRGGLKGLFKLPRTRSGGEEAGRGEEVRGNKKAGVEKECTHEEGKGIGGEVGVVGNAKTGAAAAGLKAREGAFMDGKE</sequence>
<evidence type="ECO:0000256" key="2">
    <source>
        <dbReference type="SAM" id="MobiDB-lite"/>
    </source>
</evidence>
<dbReference type="PANTHER" id="PTHR48081:SF8">
    <property type="entry name" value="ALPHA_BETA HYDROLASE FOLD-3 DOMAIN-CONTAINING PROTEIN-RELATED"/>
    <property type="match status" value="1"/>
</dbReference>
<protein>
    <submittedName>
        <fullName evidence="4">Alpha/Beta hydrolase protein</fullName>
    </submittedName>
</protein>
<dbReference type="EMBL" id="JARKIE010000300">
    <property type="protein sequence ID" value="KAJ7656581.1"/>
    <property type="molecule type" value="Genomic_DNA"/>
</dbReference>
<dbReference type="Gene3D" id="3.40.50.1820">
    <property type="entry name" value="alpha/beta hydrolase"/>
    <property type="match status" value="1"/>
</dbReference>
<name>A0AAD7CPH1_MYCRO</name>
<evidence type="ECO:0000313" key="4">
    <source>
        <dbReference type="EMBL" id="KAJ7656581.1"/>
    </source>
</evidence>
<gene>
    <name evidence="4" type="ORF">B0H17DRAFT_1146183</name>
</gene>
<dbReference type="InterPro" id="IPR029058">
    <property type="entry name" value="AB_hydrolase_fold"/>
</dbReference>
<dbReference type="InterPro" id="IPR050300">
    <property type="entry name" value="GDXG_lipolytic_enzyme"/>
</dbReference>
<feature type="region of interest" description="Disordered" evidence="2">
    <location>
        <begin position="202"/>
        <end position="225"/>
    </location>
</feature>
<keyword evidence="1 4" id="KW-0378">Hydrolase</keyword>
<organism evidence="4 5">
    <name type="scientific">Mycena rosella</name>
    <name type="common">Pink bonnet</name>
    <name type="synonym">Agaricus rosellus</name>
    <dbReference type="NCBI Taxonomy" id="1033263"/>
    <lineage>
        <taxon>Eukaryota</taxon>
        <taxon>Fungi</taxon>
        <taxon>Dikarya</taxon>
        <taxon>Basidiomycota</taxon>
        <taxon>Agaricomycotina</taxon>
        <taxon>Agaricomycetes</taxon>
        <taxon>Agaricomycetidae</taxon>
        <taxon>Agaricales</taxon>
        <taxon>Marasmiineae</taxon>
        <taxon>Mycenaceae</taxon>
        <taxon>Mycena</taxon>
    </lineage>
</organism>